<accession>A0A0A9B0B9</accession>
<reference evidence="2" key="2">
    <citation type="journal article" date="2015" name="Data Brief">
        <title>Shoot transcriptome of the giant reed, Arundo donax.</title>
        <authorList>
            <person name="Barrero R.A."/>
            <person name="Guerrero F.D."/>
            <person name="Moolhuijzen P."/>
            <person name="Goolsby J.A."/>
            <person name="Tidwell J."/>
            <person name="Bellgard S.E."/>
            <person name="Bellgard M.I."/>
        </authorList>
    </citation>
    <scope>NUCLEOTIDE SEQUENCE</scope>
    <source>
        <tissue evidence="2">Shoot tissue taken approximately 20 cm above the soil surface</tissue>
    </source>
</reference>
<keyword evidence="1" id="KW-0812">Transmembrane</keyword>
<feature type="transmembrane region" description="Helical" evidence="1">
    <location>
        <begin position="34"/>
        <end position="51"/>
    </location>
</feature>
<proteinExistence type="predicted"/>
<dbReference type="AlphaFoldDB" id="A0A0A9B0B9"/>
<keyword evidence="1" id="KW-1133">Transmembrane helix</keyword>
<reference evidence="2" key="1">
    <citation type="submission" date="2014-09" db="EMBL/GenBank/DDBJ databases">
        <authorList>
            <person name="Magalhaes I.L.F."/>
            <person name="Oliveira U."/>
            <person name="Santos F.R."/>
            <person name="Vidigal T.H.D.A."/>
            <person name="Brescovit A.D."/>
            <person name="Santos A.J."/>
        </authorList>
    </citation>
    <scope>NUCLEOTIDE SEQUENCE</scope>
    <source>
        <tissue evidence="2">Shoot tissue taken approximately 20 cm above the soil surface</tissue>
    </source>
</reference>
<evidence type="ECO:0000313" key="2">
    <source>
        <dbReference type="EMBL" id="JAD52782.1"/>
    </source>
</evidence>
<protein>
    <submittedName>
        <fullName evidence="2">Uncharacterized protein</fullName>
    </submittedName>
</protein>
<keyword evidence="1" id="KW-0472">Membrane</keyword>
<sequence>MHRCCCFSYPLGFDLIGKALNACVTMLHCMFCESLNLLVVVMFTLIIIVVHERIMPY</sequence>
<organism evidence="2">
    <name type="scientific">Arundo donax</name>
    <name type="common">Giant reed</name>
    <name type="synonym">Donax arundinaceus</name>
    <dbReference type="NCBI Taxonomy" id="35708"/>
    <lineage>
        <taxon>Eukaryota</taxon>
        <taxon>Viridiplantae</taxon>
        <taxon>Streptophyta</taxon>
        <taxon>Embryophyta</taxon>
        <taxon>Tracheophyta</taxon>
        <taxon>Spermatophyta</taxon>
        <taxon>Magnoliopsida</taxon>
        <taxon>Liliopsida</taxon>
        <taxon>Poales</taxon>
        <taxon>Poaceae</taxon>
        <taxon>PACMAD clade</taxon>
        <taxon>Arundinoideae</taxon>
        <taxon>Arundineae</taxon>
        <taxon>Arundo</taxon>
    </lineage>
</organism>
<evidence type="ECO:0000256" key="1">
    <source>
        <dbReference type="SAM" id="Phobius"/>
    </source>
</evidence>
<dbReference type="EMBL" id="GBRH01245113">
    <property type="protein sequence ID" value="JAD52782.1"/>
    <property type="molecule type" value="Transcribed_RNA"/>
</dbReference>
<name>A0A0A9B0B9_ARUDO</name>